<dbReference type="Pfam" id="PF01041">
    <property type="entry name" value="DegT_DnrJ_EryC1"/>
    <property type="match status" value="1"/>
</dbReference>
<evidence type="ECO:0000313" key="2">
    <source>
        <dbReference type="EMBL" id="MDR6224323.1"/>
    </source>
</evidence>
<dbReference type="PANTHER" id="PTHR30244:SF34">
    <property type="entry name" value="DTDP-4-AMINO-4,6-DIDEOXYGALACTOSE TRANSAMINASE"/>
    <property type="match status" value="1"/>
</dbReference>
<dbReference type="Gene3D" id="3.90.1150.10">
    <property type="entry name" value="Aspartate Aminotransferase, domain 1"/>
    <property type="match status" value="1"/>
</dbReference>
<sequence>MSHTPSLAIYGGKPTRNTFLPYGKQWIEEDDIRAVVEVLKGDFITTGPAIQAFEKKLAQYVGARYAVAFSSGTAALHAACYVAGIRSGDDVITTPLTFAATANCILYQGARPIFADIDPVTYNMDPAELERKMTARTKAVIPVHFTGQPAKLDEIRRLAKKHGLVVIEDAAHALGASYKGRKIGGDGDLTMFSFHPVKHVTSGEGGAVTTNRRDYYEKLLQFRSHGITREPAKMREREGPWFYQMQFLGFNYRLTDIQAALGLSQMNKLDSFLRLRRKYASMYNHAFRNKKGVTVPFQPEDVQSAWHLYVLRLRLPELTTDRKTIFHALLKENIGVNVHYIPVHLHPYYRRLGYTEGLCPHAELFYREAITLPLFPKMSEEDAQDVIKAVNKVIQYYSVRGVNGGC</sequence>
<protein>
    <submittedName>
        <fullName evidence="2">UDP-4-amino-4, 6-dideoxy-N-acetyl-beta-L-altrosamine transaminase</fullName>
    </submittedName>
</protein>
<evidence type="ECO:0000256" key="1">
    <source>
        <dbReference type="RuleBase" id="RU004508"/>
    </source>
</evidence>
<evidence type="ECO:0000313" key="3">
    <source>
        <dbReference type="Proteomes" id="UP001185012"/>
    </source>
</evidence>
<dbReference type="CDD" id="cd00616">
    <property type="entry name" value="AHBA_syn"/>
    <property type="match status" value="1"/>
</dbReference>
<accession>A0ABU1IHS8</accession>
<comment type="caution">
    <text evidence="2">The sequence shown here is derived from an EMBL/GenBank/DDBJ whole genome shotgun (WGS) entry which is preliminary data.</text>
</comment>
<dbReference type="EMBL" id="JAVDQG010000001">
    <property type="protein sequence ID" value="MDR6224323.1"/>
    <property type="molecule type" value="Genomic_DNA"/>
</dbReference>
<keyword evidence="1" id="KW-0663">Pyridoxal phosphate</keyword>
<dbReference type="InterPro" id="IPR015422">
    <property type="entry name" value="PyrdxlP-dep_Trfase_small"/>
</dbReference>
<dbReference type="InterPro" id="IPR015421">
    <property type="entry name" value="PyrdxlP-dep_Trfase_major"/>
</dbReference>
<dbReference type="PIRSF" id="PIRSF000390">
    <property type="entry name" value="PLP_StrS"/>
    <property type="match status" value="1"/>
</dbReference>
<organism evidence="2 3">
    <name type="scientific">Desmospora profundinema</name>
    <dbReference type="NCBI Taxonomy" id="1571184"/>
    <lineage>
        <taxon>Bacteria</taxon>
        <taxon>Bacillati</taxon>
        <taxon>Bacillota</taxon>
        <taxon>Bacilli</taxon>
        <taxon>Bacillales</taxon>
        <taxon>Thermoactinomycetaceae</taxon>
        <taxon>Desmospora</taxon>
    </lineage>
</organism>
<dbReference type="SUPFAM" id="SSF53383">
    <property type="entry name" value="PLP-dependent transferases"/>
    <property type="match status" value="1"/>
</dbReference>
<reference evidence="2 3" key="1">
    <citation type="submission" date="2023-07" db="EMBL/GenBank/DDBJ databases">
        <title>Genomic Encyclopedia of Type Strains, Phase IV (KMG-IV): sequencing the most valuable type-strain genomes for metagenomic binning, comparative biology and taxonomic classification.</title>
        <authorList>
            <person name="Goeker M."/>
        </authorList>
    </citation>
    <scope>NUCLEOTIDE SEQUENCE [LARGE SCALE GENOMIC DNA]</scope>
    <source>
        <strain evidence="2 3">DSM 45903</strain>
    </source>
</reference>
<dbReference type="Gene3D" id="3.40.640.10">
    <property type="entry name" value="Type I PLP-dependent aspartate aminotransferase-like (Major domain)"/>
    <property type="match status" value="1"/>
</dbReference>
<dbReference type="InterPro" id="IPR000653">
    <property type="entry name" value="DegT/StrS_aminotransferase"/>
</dbReference>
<dbReference type="NCBIfam" id="TIGR03588">
    <property type="entry name" value="PseC"/>
    <property type="match status" value="1"/>
</dbReference>
<keyword evidence="3" id="KW-1185">Reference proteome</keyword>
<name>A0ABU1IHS8_9BACL</name>
<gene>
    <name evidence="2" type="ORF">JOE21_000311</name>
</gene>
<dbReference type="InterPro" id="IPR020026">
    <property type="entry name" value="PseC"/>
</dbReference>
<proteinExistence type="inferred from homology"/>
<dbReference type="InterPro" id="IPR015424">
    <property type="entry name" value="PyrdxlP-dep_Trfase"/>
</dbReference>
<comment type="similarity">
    <text evidence="1">Belongs to the DegT/DnrJ/EryC1 family.</text>
</comment>
<dbReference type="RefSeq" id="WP_309861503.1">
    <property type="nucleotide sequence ID" value="NZ_JAVDQG010000001.1"/>
</dbReference>
<dbReference type="Proteomes" id="UP001185012">
    <property type="component" value="Unassembled WGS sequence"/>
</dbReference>
<dbReference type="PANTHER" id="PTHR30244">
    <property type="entry name" value="TRANSAMINASE"/>
    <property type="match status" value="1"/>
</dbReference>